<comment type="function">
    <text evidence="7 8">Catalyzes the synthesis of beta-nicotinate D-ribonucleotide from nicotinate and 5-phospho-D-ribose 1-phosphate at the expense of ATP.</text>
</comment>
<dbReference type="PANTHER" id="PTHR11098">
    <property type="entry name" value="NICOTINATE PHOSPHORIBOSYLTRANSFERASE"/>
    <property type="match status" value="1"/>
</dbReference>
<dbReference type="GO" id="GO:0004516">
    <property type="term" value="F:nicotinate phosphoribosyltransferase activity"/>
    <property type="evidence" value="ECO:0007669"/>
    <property type="project" value="UniProtKB-UniRule"/>
</dbReference>
<dbReference type="Gene3D" id="3.20.140.10">
    <property type="entry name" value="nicotinate phosphoribosyltransferase"/>
    <property type="match status" value="1"/>
</dbReference>
<dbReference type="GO" id="GO:0005829">
    <property type="term" value="C:cytosol"/>
    <property type="evidence" value="ECO:0007669"/>
    <property type="project" value="TreeGrafter"/>
</dbReference>
<reference evidence="11" key="2">
    <citation type="submission" date="2023-10" db="EMBL/GenBank/DDBJ databases">
        <authorList>
            <person name="Koga R."/>
            <person name="Fukatsu T."/>
        </authorList>
    </citation>
    <scope>NUCLEOTIDE SEQUENCE</scope>
    <source>
        <strain evidence="11">Kw-01</strain>
    </source>
</reference>
<dbReference type="InterPro" id="IPR040727">
    <property type="entry name" value="NAPRTase_N"/>
</dbReference>
<dbReference type="InterPro" id="IPR036068">
    <property type="entry name" value="Nicotinate_pribotase-like_C"/>
</dbReference>
<dbReference type="Pfam" id="PF17767">
    <property type="entry name" value="NAPRTase_N"/>
    <property type="match status" value="1"/>
</dbReference>
<proteinExistence type="inferred from homology"/>
<dbReference type="InterPro" id="IPR006406">
    <property type="entry name" value="Nic_PRibTrfase"/>
</dbReference>
<dbReference type="Pfam" id="PF04095">
    <property type="entry name" value="NAPRTase"/>
    <property type="match status" value="1"/>
</dbReference>
<sequence length="398" mass="46899">MNLNTSPIITSLLDNDAYKFHMQQAIFHQHKTVRVVAEFICRDNNLLGDYVNVVQQQINLMQDISLTSVEYEYLYQLSIYKKDYLNWLKTFRFKPHQVHVYKTINNQLAIKIIGLWYEIILWEVPILSIISELVYSDRYPSITIENVIDNCYISINNFYKKAFSEKIDLKNFKIIDFGTRRRLSKKIHYKLIKKLHKFFPYFKGTSNYNLSLQFKIDSFGTQAHEWFQAHQQLCSQLCESQRLALYNWLKEYPDKLGIALTDCITMDVFLKDFDHILGTKYQGLRHDSGNPLEWGEKAIKHYKKLNIDPMNKTLVFSDNINLQKALLIYKHFHNRINIIFGIGAGLSCNIPKIELLNIVIKLIQCNGHPVAKLSDTPEKTICNDNNFIEYLKKVYKIM</sequence>
<name>A0AAT9G537_9ENTR</name>
<evidence type="ECO:0000256" key="6">
    <source>
        <dbReference type="ARBA" id="ARBA00022642"/>
    </source>
</evidence>
<evidence type="ECO:0000256" key="5">
    <source>
        <dbReference type="ARBA" id="ARBA00022598"/>
    </source>
</evidence>
<accession>A0AAT9G537</accession>
<feature type="domain" description="Nicotinate/nicotinamide phosphoribosyltransferase" evidence="9">
    <location>
        <begin position="172"/>
        <end position="397"/>
    </location>
</feature>
<dbReference type="InterPro" id="IPR041525">
    <property type="entry name" value="N/Namide_PRibTrfase"/>
</dbReference>
<dbReference type="EC" id="6.3.4.21" evidence="3 7"/>
<keyword evidence="11" id="KW-0328">Glycosyltransferase</keyword>
<evidence type="ECO:0000256" key="7">
    <source>
        <dbReference type="HAMAP-Rule" id="MF_00570"/>
    </source>
</evidence>
<organism evidence="11">
    <name type="scientific">Candidatus Aschnera chinzeii</name>
    <dbReference type="NCBI Taxonomy" id="1485666"/>
    <lineage>
        <taxon>Bacteria</taxon>
        <taxon>Pseudomonadati</taxon>
        <taxon>Pseudomonadota</taxon>
        <taxon>Gammaproteobacteria</taxon>
        <taxon>Enterobacterales</taxon>
        <taxon>Enterobacteriaceae</taxon>
        <taxon>Candidatus Aschnera</taxon>
    </lineage>
</organism>
<protein>
    <recommendedName>
        <fullName evidence="3 7">Nicotinate phosphoribosyltransferase</fullName>
        <shortName evidence="7">NAPRTase</shortName>
        <ecNumber evidence="3 7">6.3.4.21</ecNumber>
    </recommendedName>
</protein>
<evidence type="ECO:0000256" key="2">
    <source>
        <dbReference type="ARBA" id="ARBA00010897"/>
    </source>
</evidence>
<comment type="pathway">
    <text evidence="1 7 8">Cofactor biosynthesis; NAD(+) biosynthesis; nicotinate D-ribonucleotide from nicotinate: step 1/1.</text>
</comment>
<evidence type="ECO:0000259" key="10">
    <source>
        <dbReference type="Pfam" id="PF17767"/>
    </source>
</evidence>
<reference evidence="11" key="1">
    <citation type="journal article" date="2023" name="Front. Microbiol.">
        <title>Genome analysis of Candidatus Aschnera chinzeii, the bacterial endosymbiont of the blood-sucking bat fly Penicillidia jenynsii (Insecta: Diptera: Nycteribiidae).</title>
        <authorList>
            <person name="Koga R."/>
            <person name="Moriyama M."/>
            <person name="Nozaki T."/>
            <person name="Fukatsu T."/>
        </authorList>
    </citation>
    <scope>NUCLEOTIDE SEQUENCE</scope>
    <source>
        <strain evidence="11">Kw-01</strain>
    </source>
</reference>
<keyword evidence="4 7" id="KW-0597">Phosphoprotein</keyword>
<keyword evidence="6 7" id="KW-0662">Pyridine nucleotide biosynthesis</keyword>
<evidence type="ECO:0000259" key="9">
    <source>
        <dbReference type="Pfam" id="PF04095"/>
    </source>
</evidence>
<dbReference type="HAMAP" id="MF_00570">
    <property type="entry name" value="NAPRTase"/>
    <property type="match status" value="1"/>
</dbReference>
<dbReference type="EMBL" id="AP028961">
    <property type="protein sequence ID" value="BET44818.1"/>
    <property type="molecule type" value="Genomic_DNA"/>
</dbReference>
<dbReference type="InterPro" id="IPR007229">
    <property type="entry name" value="Nic_PRibTrfase-Fam"/>
</dbReference>
<dbReference type="SUPFAM" id="SSF51690">
    <property type="entry name" value="Nicotinate/Quinolinate PRTase C-terminal domain-like"/>
    <property type="match status" value="1"/>
</dbReference>
<comment type="PTM">
    <text evidence="7 8">Transiently phosphorylated on a His residue during the reaction cycle. Phosphorylation strongly increases the affinity for substrates and increases the rate of nicotinate D-ribonucleotide production. Dephosphorylation regenerates the low-affinity form of the enzyme, leading to product release.</text>
</comment>
<comment type="similarity">
    <text evidence="2 7 8">Belongs to the NAPRTase family.</text>
</comment>
<feature type="domain" description="Nicotinate phosphoribosyltransferase N-terminal" evidence="10">
    <location>
        <begin position="13"/>
        <end position="131"/>
    </location>
</feature>
<evidence type="ECO:0000313" key="11">
    <source>
        <dbReference type="EMBL" id="BET44818.1"/>
    </source>
</evidence>
<gene>
    <name evidence="7 11" type="primary">pncB</name>
    <name evidence="11" type="ORF">ACHINZ_4910</name>
</gene>
<dbReference type="SUPFAM" id="SSF54675">
    <property type="entry name" value="Nicotinate/Quinolinate PRTase N-terminal domain-like"/>
    <property type="match status" value="1"/>
</dbReference>
<evidence type="ECO:0000256" key="4">
    <source>
        <dbReference type="ARBA" id="ARBA00022553"/>
    </source>
</evidence>
<keyword evidence="5 7" id="KW-0436">Ligase</keyword>
<dbReference type="PIRSF" id="PIRSF000484">
    <property type="entry name" value="NAPRT"/>
    <property type="match status" value="1"/>
</dbReference>
<dbReference type="GO" id="GO:0034355">
    <property type="term" value="P:NAD+ biosynthetic process via the salvage pathway"/>
    <property type="evidence" value="ECO:0007669"/>
    <property type="project" value="TreeGrafter"/>
</dbReference>
<dbReference type="PANTHER" id="PTHR11098:SF1">
    <property type="entry name" value="NICOTINATE PHOSPHORIBOSYLTRANSFERASE"/>
    <property type="match status" value="1"/>
</dbReference>
<dbReference type="NCBIfam" id="TIGR01514">
    <property type="entry name" value="NAPRTase"/>
    <property type="match status" value="1"/>
</dbReference>
<evidence type="ECO:0000256" key="8">
    <source>
        <dbReference type="RuleBase" id="RU003838"/>
    </source>
</evidence>
<keyword evidence="11" id="KW-0808">Transferase</keyword>
<dbReference type="AlphaFoldDB" id="A0AAT9G537"/>
<dbReference type="NCBIfam" id="NF003704">
    <property type="entry name" value="PRK05321.1"/>
    <property type="match status" value="1"/>
</dbReference>
<evidence type="ECO:0000256" key="3">
    <source>
        <dbReference type="ARBA" id="ARBA00013236"/>
    </source>
</evidence>
<evidence type="ECO:0000256" key="1">
    <source>
        <dbReference type="ARBA" id="ARBA00004952"/>
    </source>
</evidence>
<feature type="modified residue" description="Phosphohistidine; by autocatalysis" evidence="7">
    <location>
        <position position="224"/>
    </location>
</feature>
<comment type="catalytic activity">
    <reaction evidence="7 8">
        <text>5-phospho-alpha-D-ribose 1-diphosphate + nicotinate + ATP + H2O = nicotinate beta-D-ribonucleotide + ADP + phosphate + diphosphate</text>
        <dbReference type="Rhea" id="RHEA:36163"/>
        <dbReference type="ChEBI" id="CHEBI:15377"/>
        <dbReference type="ChEBI" id="CHEBI:30616"/>
        <dbReference type="ChEBI" id="CHEBI:32544"/>
        <dbReference type="ChEBI" id="CHEBI:33019"/>
        <dbReference type="ChEBI" id="CHEBI:43474"/>
        <dbReference type="ChEBI" id="CHEBI:57502"/>
        <dbReference type="ChEBI" id="CHEBI:58017"/>
        <dbReference type="ChEBI" id="CHEBI:456216"/>
        <dbReference type="EC" id="6.3.4.21"/>
    </reaction>
</comment>
<dbReference type="GO" id="GO:0016757">
    <property type="term" value="F:glycosyltransferase activity"/>
    <property type="evidence" value="ECO:0007669"/>
    <property type="project" value="UniProtKB-KW"/>
</dbReference>